<evidence type="ECO:0000313" key="2">
    <source>
        <dbReference type="EMBL" id="ABG97346.1"/>
    </source>
</evidence>
<dbReference type="Proteomes" id="UP000008710">
    <property type="component" value="Chromosome"/>
</dbReference>
<name>Q0S540_RHOJR</name>
<evidence type="ECO:0000256" key="1">
    <source>
        <dbReference type="SAM" id="MobiDB-lite"/>
    </source>
</evidence>
<accession>Q0S540</accession>
<protein>
    <submittedName>
        <fullName evidence="2">Uncharacterized protein</fullName>
    </submittedName>
</protein>
<organism evidence="2 3">
    <name type="scientific">Rhodococcus jostii (strain RHA1)</name>
    <dbReference type="NCBI Taxonomy" id="101510"/>
    <lineage>
        <taxon>Bacteria</taxon>
        <taxon>Bacillati</taxon>
        <taxon>Actinomycetota</taxon>
        <taxon>Actinomycetes</taxon>
        <taxon>Mycobacteriales</taxon>
        <taxon>Nocardiaceae</taxon>
        <taxon>Rhodococcus</taxon>
    </lineage>
</organism>
<feature type="region of interest" description="Disordered" evidence="1">
    <location>
        <begin position="1"/>
        <end position="52"/>
    </location>
</feature>
<sequence>MLFDPADRTDAAGEGSDAGRVCPERVVGDHRHGLPLGGGGWFGSRGREGRRHRRPVHQFDLAVAGHRDLPTAGGTVPGRRDDVADTHGGPALELPGHQFRRPVHRVGLGGVGDVERGAPRREHDVVVDLDVEEAGCRVHGGDQVLVGGFGGERVHHPVGHPGGPERRPQQCGHPPADLHRRALREVDGVDLGVAAVDVADRFGLVDDGRDQRCSLG</sequence>
<feature type="region of interest" description="Disordered" evidence="1">
    <location>
        <begin position="65"/>
        <end position="104"/>
    </location>
</feature>
<reference evidence="3" key="1">
    <citation type="journal article" date="2006" name="Proc. Natl. Acad. Sci. U.S.A.">
        <title>The complete genome of Rhodococcus sp. RHA1 provides insights into a catabolic powerhouse.</title>
        <authorList>
            <person name="McLeod M.P."/>
            <person name="Warren R.L."/>
            <person name="Hsiao W.W.L."/>
            <person name="Araki N."/>
            <person name="Myhre M."/>
            <person name="Fernandes C."/>
            <person name="Miyazawa D."/>
            <person name="Wong W."/>
            <person name="Lillquist A.L."/>
            <person name="Wang D."/>
            <person name="Dosanjh M."/>
            <person name="Hara H."/>
            <person name="Petrescu A."/>
            <person name="Morin R.D."/>
            <person name="Yang G."/>
            <person name="Stott J.M."/>
            <person name="Schein J.E."/>
            <person name="Shin H."/>
            <person name="Smailus D."/>
            <person name="Siddiqui A.S."/>
            <person name="Marra M.A."/>
            <person name="Jones S.J.M."/>
            <person name="Holt R."/>
            <person name="Brinkman F.S.L."/>
            <person name="Miyauchi K."/>
            <person name="Fukuda M."/>
            <person name="Davies J.E."/>
            <person name="Mohn W.W."/>
            <person name="Eltis L.D."/>
        </authorList>
    </citation>
    <scope>NUCLEOTIDE SEQUENCE [LARGE SCALE GENOMIC DNA]</scope>
    <source>
        <strain evidence="3">RHA1</strain>
    </source>
</reference>
<evidence type="ECO:0000313" key="3">
    <source>
        <dbReference type="Proteomes" id="UP000008710"/>
    </source>
</evidence>
<feature type="compositionally biased region" description="Basic and acidic residues" evidence="1">
    <location>
        <begin position="1"/>
        <end position="11"/>
    </location>
</feature>
<dbReference type="EMBL" id="CP000431">
    <property type="protein sequence ID" value="ABG97346.1"/>
    <property type="molecule type" value="Genomic_DNA"/>
</dbReference>
<gene>
    <name evidence="2" type="ordered locus">RHA1_ro05566</name>
</gene>
<dbReference type="HOGENOM" id="CLU_1276775_0_0_11"/>
<proteinExistence type="predicted"/>
<dbReference type="KEGG" id="rha:RHA1_ro05566"/>
<dbReference type="AlphaFoldDB" id="Q0S540"/>
<feature type="compositionally biased region" description="Basic and acidic residues" evidence="1">
    <location>
        <begin position="22"/>
        <end position="32"/>
    </location>
</feature>